<dbReference type="Proteomes" id="UP001216253">
    <property type="component" value="Unassembled WGS sequence"/>
</dbReference>
<sequence length="310" mass="33281">MKYRSWLIVPGNREERLGSAVGLHADVIVVDLEATVPVPLKPAARAIAADWLHVHRTHVLEQRRIGRWVRINPLDSGLARDDLIAVMPHAPDGIVLPRATGPEAVSQLAAEIYELEHRHGLPTGSTLIVPVVGETARAAVTIPAYLDSGHQRLAGLTWGASNLAAALGLPRAHDVTGAWGETFRHVRAQALLTAHACSIMAIEALHTDTLEDTAIARAAGKARTDGFTGMLVSHPDQVAAINAAFTPSRAEIAEARDIVEAFSASPNADALPYKGRVIDRPHLGAARRTLQMTERAPHDDARRLAVLRPA</sequence>
<dbReference type="SUPFAM" id="SSF51621">
    <property type="entry name" value="Phosphoenolpyruvate/pyruvate domain"/>
    <property type="match status" value="1"/>
</dbReference>
<dbReference type="RefSeq" id="WP_275228476.1">
    <property type="nucleotide sequence ID" value="NZ_JARESE010000036.1"/>
</dbReference>
<keyword evidence="6" id="KW-0456">Lyase</keyword>
<keyword evidence="4" id="KW-0460">Magnesium</keyword>
<dbReference type="EMBL" id="JARESE010000036">
    <property type="protein sequence ID" value="MDE8652393.1"/>
    <property type="molecule type" value="Genomic_DNA"/>
</dbReference>
<evidence type="ECO:0000256" key="2">
    <source>
        <dbReference type="ARBA" id="ARBA00005568"/>
    </source>
</evidence>
<accession>A0ABT5WT85</accession>
<proteinExistence type="inferred from homology"/>
<dbReference type="PANTHER" id="PTHR32308">
    <property type="entry name" value="LYASE BETA SUBUNIT, PUTATIVE (AFU_ORTHOLOGUE AFUA_4G13030)-RELATED"/>
    <property type="match status" value="1"/>
</dbReference>
<dbReference type="Pfam" id="PF03328">
    <property type="entry name" value="HpcH_HpaI"/>
    <property type="match status" value="1"/>
</dbReference>
<dbReference type="GO" id="GO:0016829">
    <property type="term" value="F:lyase activity"/>
    <property type="evidence" value="ECO:0007669"/>
    <property type="project" value="UniProtKB-KW"/>
</dbReference>
<evidence type="ECO:0000256" key="3">
    <source>
        <dbReference type="ARBA" id="ARBA00022723"/>
    </source>
</evidence>
<dbReference type="PIRSF" id="PIRSF015582">
    <property type="entry name" value="Cit_lyase_B"/>
    <property type="match status" value="1"/>
</dbReference>
<organism evidence="6 7">
    <name type="scientific">Novosphingobium album</name>
    <name type="common">ex Liu et al. 2023</name>
    <dbReference type="NCBI Taxonomy" id="3031130"/>
    <lineage>
        <taxon>Bacteria</taxon>
        <taxon>Pseudomonadati</taxon>
        <taxon>Pseudomonadota</taxon>
        <taxon>Alphaproteobacteria</taxon>
        <taxon>Sphingomonadales</taxon>
        <taxon>Sphingomonadaceae</taxon>
        <taxon>Novosphingobium</taxon>
    </lineage>
</organism>
<evidence type="ECO:0000313" key="6">
    <source>
        <dbReference type="EMBL" id="MDE8652393.1"/>
    </source>
</evidence>
<name>A0ABT5WT85_9SPHN</name>
<dbReference type="InterPro" id="IPR011206">
    <property type="entry name" value="Citrate_lyase_beta/mcl1/mcl2"/>
</dbReference>
<keyword evidence="7" id="KW-1185">Reference proteome</keyword>
<gene>
    <name evidence="6" type="ORF">PYV00_11830</name>
</gene>
<evidence type="ECO:0000313" key="7">
    <source>
        <dbReference type="Proteomes" id="UP001216253"/>
    </source>
</evidence>
<dbReference type="InterPro" id="IPR005000">
    <property type="entry name" value="Aldolase/citrate-lyase_domain"/>
</dbReference>
<comment type="caution">
    <text evidence="6">The sequence shown here is derived from an EMBL/GenBank/DDBJ whole genome shotgun (WGS) entry which is preliminary data.</text>
</comment>
<evidence type="ECO:0000256" key="1">
    <source>
        <dbReference type="ARBA" id="ARBA00001946"/>
    </source>
</evidence>
<evidence type="ECO:0000256" key="4">
    <source>
        <dbReference type="ARBA" id="ARBA00022842"/>
    </source>
</evidence>
<dbReference type="InterPro" id="IPR040442">
    <property type="entry name" value="Pyrv_kinase-like_dom_sf"/>
</dbReference>
<protein>
    <submittedName>
        <fullName evidence="6">CoA ester lyase</fullName>
    </submittedName>
</protein>
<dbReference type="Gene3D" id="3.20.20.60">
    <property type="entry name" value="Phosphoenolpyruvate-binding domains"/>
    <property type="match status" value="1"/>
</dbReference>
<dbReference type="InterPro" id="IPR015813">
    <property type="entry name" value="Pyrv/PenolPyrv_kinase-like_dom"/>
</dbReference>
<comment type="cofactor">
    <cofactor evidence="1">
        <name>Mg(2+)</name>
        <dbReference type="ChEBI" id="CHEBI:18420"/>
    </cofactor>
</comment>
<feature type="domain" description="HpcH/HpaI aldolase/citrate lyase" evidence="5">
    <location>
        <begin position="4"/>
        <end position="235"/>
    </location>
</feature>
<keyword evidence="3" id="KW-0479">Metal-binding</keyword>
<dbReference type="PANTHER" id="PTHR32308:SF0">
    <property type="entry name" value="HPCH_HPAI ALDOLASE_CITRATE LYASE DOMAIN-CONTAINING PROTEIN"/>
    <property type="match status" value="1"/>
</dbReference>
<evidence type="ECO:0000259" key="5">
    <source>
        <dbReference type="Pfam" id="PF03328"/>
    </source>
</evidence>
<comment type="similarity">
    <text evidence="2">Belongs to the HpcH/HpaI aldolase family.</text>
</comment>
<reference evidence="6 7" key="1">
    <citation type="submission" date="2023-03" db="EMBL/GenBank/DDBJ databases">
        <title>NovoSphingobium album sp. nov. isolated from polycyclic aromatic hydrocarbons- and heavy-metal polluted soil.</title>
        <authorList>
            <person name="Liu Z."/>
            <person name="Wang K."/>
        </authorList>
    </citation>
    <scope>NUCLEOTIDE SEQUENCE [LARGE SCALE GENOMIC DNA]</scope>
    <source>
        <strain evidence="6 7">H3SJ31-1</strain>
    </source>
</reference>